<feature type="compositionally biased region" description="Acidic residues" evidence="1">
    <location>
        <begin position="159"/>
        <end position="181"/>
    </location>
</feature>
<accession>A0A913XR42</accession>
<feature type="compositionally biased region" description="Low complexity" evidence="1">
    <location>
        <begin position="8"/>
        <end position="17"/>
    </location>
</feature>
<feature type="compositionally biased region" description="Basic and acidic residues" evidence="1">
    <location>
        <begin position="767"/>
        <end position="783"/>
    </location>
</feature>
<evidence type="ECO:0000313" key="3">
    <source>
        <dbReference type="Proteomes" id="UP000887567"/>
    </source>
</evidence>
<feature type="region of interest" description="Disordered" evidence="1">
    <location>
        <begin position="1"/>
        <end position="50"/>
    </location>
</feature>
<evidence type="ECO:0000256" key="1">
    <source>
        <dbReference type="SAM" id="MobiDB-lite"/>
    </source>
</evidence>
<reference evidence="2" key="1">
    <citation type="submission" date="2022-11" db="UniProtKB">
        <authorList>
            <consortium name="EnsemblMetazoa"/>
        </authorList>
    </citation>
    <scope>IDENTIFICATION</scope>
</reference>
<dbReference type="EnsemblMetazoa" id="XM_021052275.2">
    <property type="protein sequence ID" value="XP_020907934.1"/>
    <property type="gene ID" value="LOC110245976"/>
</dbReference>
<feature type="region of interest" description="Disordered" evidence="1">
    <location>
        <begin position="74"/>
        <end position="191"/>
    </location>
</feature>
<name>A0A913XR42_EXADI</name>
<feature type="region of interest" description="Disordered" evidence="1">
    <location>
        <begin position="761"/>
        <end position="783"/>
    </location>
</feature>
<dbReference type="Proteomes" id="UP000887567">
    <property type="component" value="Unplaced"/>
</dbReference>
<protein>
    <submittedName>
        <fullName evidence="2">Uncharacterized protein</fullName>
    </submittedName>
</protein>
<keyword evidence="3" id="KW-1185">Reference proteome</keyword>
<sequence>MSKRTYAEVLSGSGTSESESEKELSSSIPPVQQRRRSKSTSRKDGGRLWRKAINKELSSKRKNVAERKSEIVIEISSSPEVSPQKCSKEQVIISSGSECGSPSKKRLPSLAYGGCIGELRKPQSPQLHPRGLKHESKGDRPKIPFSLEKGHKNKSNIDLETESETDETSSSDSETSDESGPEENLPPIKKFLHDDPRLPVYEWGLTRNKGMEEIAKLLLLELEDIASISVASGVPTNVNRNTAFVIDTSHLDNIDDLKCDELGSWTATGVKTVTFKKKHNKVLKTNAQPKNNRYKFTRRYFMNDSLKSLKKAITTAEDCKKNVPHRFAFVQYIFAEGEQTVNVLPHGNSRKSNKPYKRTMKSTLEKIKDDVQKCVDPRKVIHNIIKSKGGIEQLRSGGELPRNRKQVYNAVQAATRDNKIPDPLEYLMKKSKEELMDENTAFIRTVQSTPEPLIFLSTKHQLLDIERFCTNPENFCVLGVDATFELCDYYLTFATYRNQMLETKNGKHPALVGPAILHKKKLERSYTVLPAEMCRWHPPCAGVLVVGTDGEENLVNGLRNVFRSAEHLRCDIHMRDNIKSKLSSLGIPQTIAKEYLDDIFGRGNEAGLIHCLSAEEFDGALERLKTAWESRHSKGKDFVAYFVAKKALDIKETMRAEIRSMCGLGYPPDVYTQNASESMNRVLKEEDKDDPTTRRMRKNVCDIVERVRKVVERQENEQFLAVIGRGEYQICDNYKFLEVGDKYFQMNDKQKQEVRRKFFSSSLSKENAGHEQANKNDSVDDHNHLSIVPEKSEIISVPFIVLKEMFNNASKLIKSSSGIVKAPQVQTSTTIANKEEL</sequence>
<dbReference type="GeneID" id="110245976"/>
<dbReference type="AlphaFoldDB" id="A0A913XR42"/>
<organism evidence="2 3">
    <name type="scientific">Exaiptasia diaphana</name>
    <name type="common">Tropical sea anemone</name>
    <name type="synonym">Aiptasia pulchella</name>
    <dbReference type="NCBI Taxonomy" id="2652724"/>
    <lineage>
        <taxon>Eukaryota</taxon>
        <taxon>Metazoa</taxon>
        <taxon>Cnidaria</taxon>
        <taxon>Anthozoa</taxon>
        <taxon>Hexacorallia</taxon>
        <taxon>Actiniaria</taxon>
        <taxon>Aiptasiidae</taxon>
        <taxon>Exaiptasia</taxon>
    </lineage>
</organism>
<feature type="compositionally biased region" description="Basic and acidic residues" evidence="1">
    <location>
        <begin position="41"/>
        <end position="50"/>
    </location>
</feature>
<feature type="compositionally biased region" description="Basic and acidic residues" evidence="1">
    <location>
        <begin position="132"/>
        <end position="142"/>
    </location>
</feature>
<evidence type="ECO:0000313" key="2">
    <source>
        <dbReference type="EnsemblMetazoa" id="XP_020907934.1"/>
    </source>
</evidence>
<dbReference type="RefSeq" id="XP_020907934.1">
    <property type="nucleotide sequence ID" value="XM_021052275.2"/>
</dbReference>
<dbReference type="OrthoDB" id="5987462at2759"/>
<feature type="compositionally biased region" description="Low complexity" evidence="1">
    <location>
        <begin position="74"/>
        <end position="83"/>
    </location>
</feature>
<dbReference type="KEGG" id="epa:110245976"/>
<proteinExistence type="predicted"/>
<dbReference type="OMA" id="DEHILYR"/>